<dbReference type="KEGG" id="aka:TKWG_19935"/>
<keyword evidence="1" id="KW-0472">Membrane</keyword>
<dbReference type="Pfam" id="PF09990">
    <property type="entry name" value="DUF2231"/>
    <property type="match status" value="1"/>
</dbReference>
<accession>I3UFH7</accession>
<dbReference type="AlphaFoldDB" id="I3UFH7"/>
<protein>
    <recommendedName>
        <fullName evidence="2">DUF2231 domain-containing protein</fullName>
    </recommendedName>
</protein>
<dbReference type="PIRSF" id="PIRSF029509">
    <property type="entry name" value="UCP029509"/>
    <property type="match status" value="1"/>
</dbReference>
<evidence type="ECO:0000313" key="4">
    <source>
        <dbReference type="Proteomes" id="UP000005267"/>
    </source>
</evidence>
<dbReference type="Proteomes" id="UP000005267">
    <property type="component" value="Chromosome"/>
</dbReference>
<gene>
    <name evidence="3" type="ordered locus">TKWG_19935</name>
</gene>
<name>I3UFH7_ADVKW</name>
<keyword evidence="1" id="KW-1133">Transmembrane helix</keyword>
<dbReference type="HOGENOM" id="CLU_107155_3_0_4"/>
<feature type="transmembrane region" description="Helical" evidence="1">
    <location>
        <begin position="116"/>
        <end position="140"/>
    </location>
</feature>
<proteinExistence type="predicted"/>
<evidence type="ECO:0000256" key="1">
    <source>
        <dbReference type="SAM" id="Phobius"/>
    </source>
</evidence>
<organism evidence="3 4">
    <name type="scientific">Advenella kashmirensis (strain DSM 17095 / LMG 22695 / WT001)</name>
    <name type="common">Tetrathiobacter kashmirensis</name>
    <dbReference type="NCBI Taxonomy" id="1036672"/>
    <lineage>
        <taxon>Bacteria</taxon>
        <taxon>Pseudomonadati</taxon>
        <taxon>Pseudomonadota</taxon>
        <taxon>Betaproteobacteria</taxon>
        <taxon>Burkholderiales</taxon>
        <taxon>Alcaligenaceae</taxon>
    </lineage>
</organism>
<dbReference type="OrthoDB" id="2873672at2"/>
<sequence length="146" mass="16052">MTAPASRQQSSLANSIYQLFNPIPFGFFVAALIFDVVYFQTAEMMWSKSAAWLITIGLFFAIIPRLINLVHVWIPRGRVVLPAEKIDFGFNFIGILAAILNAFIHSRDAYAVMPSGLILSVITVACIAVSAIIASTFYAIGRTHNV</sequence>
<dbReference type="InterPro" id="IPR016923">
    <property type="entry name" value="UCP029509"/>
</dbReference>
<evidence type="ECO:0000313" key="3">
    <source>
        <dbReference type="EMBL" id="AFK63765.1"/>
    </source>
</evidence>
<reference evidence="3 4" key="1">
    <citation type="journal article" date="2011" name="J. Bacteriol.">
        <title>Whole-genome shotgun sequencing of the sulfur-oxidizing chemoautotroph Tetrathiobacter kashmirensis.</title>
        <authorList>
            <person name="Ghosh W."/>
            <person name="George A."/>
            <person name="Agarwal A."/>
            <person name="Raj P."/>
            <person name="Alam M."/>
            <person name="Pyne P."/>
            <person name="Das Gupta S.K."/>
        </authorList>
    </citation>
    <scope>NUCLEOTIDE SEQUENCE [LARGE SCALE GENOMIC DNA]</scope>
    <source>
        <strain evidence="3 4">WT001</strain>
    </source>
</reference>
<feature type="transmembrane region" description="Helical" evidence="1">
    <location>
        <begin position="20"/>
        <end position="39"/>
    </location>
</feature>
<feature type="domain" description="DUF2231" evidence="2">
    <location>
        <begin position="22"/>
        <end position="131"/>
    </location>
</feature>
<reference evidence="4" key="2">
    <citation type="journal article" date="2013" name="PLoS ONE">
        <title>Genome implosion elicits host-confinement in Alcaligenaceae: evidence from the comparative genomics of Tetrathiobacter kashmirensis, a pathogen in the making.</title>
        <authorList>
            <person name="Ghosh W."/>
            <person name="Alam M."/>
            <person name="Roy C."/>
            <person name="Pyne P."/>
            <person name="George A."/>
            <person name="Chakraborty R."/>
            <person name="Majumder S."/>
            <person name="Agarwal A."/>
            <person name="Chakraborty S."/>
            <person name="Majumdar S."/>
            <person name="Gupta S.K."/>
        </authorList>
    </citation>
    <scope>NUCLEOTIDE SEQUENCE [LARGE SCALE GENOMIC DNA]</scope>
    <source>
        <strain evidence="4">WT001</strain>
    </source>
</reference>
<feature type="transmembrane region" description="Helical" evidence="1">
    <location>
        <begin position="86"/>
        <end position="104"/>
    </location>
</feature>
<dbReference type="RefSeq" id="WP_014751856.1">
    <property type="nucleotide sequence ID" value="NC_017964.1"/>
</dbReference>
<evidence type="ECO:0000259" key="2">
    <source>
        <dbReference type="Pfam" id="PF09990"/>
    </source>
</evidence>
<dbReference type="InterPro" id="IPR019251">
    <property type="entry name" value="DUF2231_TM"/>
</dbReference>
<feature type="transmembrane region" description="Helical" evidence="1">
    <location>
        <begin position="51"/>
        <end position="74"/>
    </location>
</feature>
<dbReference type="EMBL" id="CP003555">
    <property type="protein sequence ID" value="AFK63765.1"/>
    <property type="molecule type" value="Genomic_DNA"/>
</dbReference>
<keyword evidence="1" id="KW-0812">Transmembrane</keyword>
<keyword evidence="4" id="KW-1185">Reference proteome</keyword>